<gene>
    <name evidence="4" type="ORF">DASC09_040920</name>
</gene>
<keyword evidence="3" id="KW-0819">tRNA processing</keyword>
<dbReference type="InterPro" id="IPR002738">
    <property type="entry name" value="RNase_P_p30"/>
</dbReference>
<evidence type="ECO:0000256" key="3">
    <source>
        <dbReference type="ARBA" id="ARBA00022694"/>
    </source>
</evidence>
<dbReference type="AlphaFoldDB" id="A0AAV5QQ69"/>
<comment type="similarity">
    <text evidence="2">Belongs to the eukaryotic/archaeal RNase P protein component 3 family.</text>
</comment>
<protein>
    <submittedName>
        <fullName evidence="4">RNA-binding RNA processing protein</fullName>
    </submittedName>
</protein>
<dbReference type="Pfam" id="PF01876">
    <property type="entry name" value="RNase_P_p30"/>
    <property type="match status" value="1"/>
</dbReference>
<keyword evidence="5" id="KW-1185">Reference proteome</keyword>
<comment type="caution">
    <text evidence="4">The sequence shown here is derived from an EMBL/GenBank/DDBJ whole genome shotgun (WGS) entry which is preliminary data.</text>
</comment>
<dbReference type="EMBL" id="BTFZ01000011">
    <property type="protein sequence ID" value="GMM36767.1"/>
    <property type="molecule type" value="Genomic_DNA"/>
</dbReference>
<dbReference type="GeneID" id="90074742"/>
<sequence length="272" mass="30879">MLFDLNIPWPSTTYAAPSASEIAALKSILAMLQHLQYTHIALNFQLDPSLKLTKKDFAKKSPNPIDLSLFEHQFNLKIYTRITLTLHDPADFPGLKLFSDHFDLIAIKPLNDRALSVAITNFDFDIISFNYKENLKYWLRNKAVHSGAAKGKYFEIVYAPVLQPDTRKNFLSVCKNLVRASRSQGILISSGAERSVQVKTKLDLQIMCKIINIAPHRVAQIINENPSKVMISGRLRNQSYKQSVAMGSDILETKKHKIDDDEIAVLRKLQKK</sequence>
<accession>A0AAV5QQ69</accession>
<dbReference type="Proteomes" id="UP001360560">
    <property type="component" value="Unassembled WGS sequence"/>
</dbReference>
<proteinExistence type="inferred from homology"/>
<dbReference type="PANTHER" id="PTHR13031:SF0">
    <property type="entry name" value="RIBONUCLEASE P PROTEIN SUBUNIT P30"/>
    <property type="match status" value="1"/>
</dbReference>
<reference evidence="4 5" key="1">
    <citation type="journal article" date="2023" name="Elife">
        <title>Identification of key yeast species and microbe-microbe interactions impacting larval growth of Drosophila in the wild.</title>
        <authorList>
            <person name="Mure A."/>
            <person name="Sugiura Y."/>
            <person name="Maeda R."/>
            <person name="Honda K."/>
            <person name="Sakurai N."/>
            <person name="Takahashi Y."/>
            <person name="Watada M."/>
            <person name="Katoh T."/>
            <person name="Gotoh A."/>
            <person name="Gotoh Y."/>
            <person name="Taniguchi I."/>
            <person name="Nakamura K."/>
            <person name="Hayashi T."/>
            <person name="Katayama T."/>
            <person name="Uemura T."/>
            <person name="Hattori Y."/>
        </authorList>
    </citation>
    <scope>NUCLEOTIDE SEQUENCE [LARGE SCALE GENOMIC DNA]</scope>
    <source>
        <strain evidence="4 5">SC-9</strain>
    </source>
</reference>
<dbReference type="SUPFAM" id="SSF89550">
    <property type="entry name" value="PHP domain-like"/>
    <property type="match status" value="1"/>
</dbReference>
<dbReference type="GO" id="GO:0008033">
    <property type="term" value="P:tRNA processing"/>
    <property type="evidence" value="ECO:0007669"/>
    <property type="project" value="UniProtKB-KW"/>
</dbReference>
<dbReference type="GO" id="GO:0005655">
    <property type="term" value="C:nucleolar ribonuclease P complex"/>
    <property type="evidence" value="ECO:0007669"/>
    <property type="project" value="TreeGrafter"/>
</dbReference>
<comment type="subcellular location">
    <subcellularLocation>
        <location evidence="1">Nucleus</location>
    </subcellularLocation>
</comment>
<evidence type="ECO:0000256" key="2">
    <source>
        <dbReference type="ARBA" id="ARBA00007331"/>
    </source>
</evidence>
<organism evidence="4 5">
    <name type="scientific">Saccharomycopsis crataegensis</name>
    <dbReference type="NCBI Taxonomy" id="43959"/>
    <lineage>
        <taxon>Eukaryota</taxon>
        <taxon>Fungi</taxon>
        <taxon>Dikarya</taxon>
        <taxon>Ascomycota</taxon>
        <taxon>Saccharomycotina</taxon>
        <taxon>Saccharomycetes</taxon>
        <taxon>Saccharomycopsidaceae</taxon>
        <taxon>Saccharomycopsis</taxon>
    </lineage>
</organism>
<evidence type="ECO:0000256" key="1">
    <source>
        <dbReference type="ARBA" id="ARBA00004123"/>
    </source>
</evidence>
<dbReference type="RefSeq" id="XP_064853763.1">
    <property type="nucleotide sequence ID" value="XM_064997691.1"/>
</dbReference>
<dbReference type="Gene3D" id="3.20.20.140">
    <property type="entry name" value="Metal-dependent hydrolases"/>
    <property type="match status" value="1"/>
</dbReference>
<dbReference type="GO" id="GO:0003723">
    <property type="term" value="F:RNA binding"/>
    <property type="evidence" value="ECO:0007669"/>
    <property type="project" value="TreeGrafter"/>
</dbReference>
<dbReference type="InterPro" id="IPR016195">
    <property type="entry name" value="Pol/histidinol_Pase-like"/>
</dbReference>
<evidence type="ECO:0000313" key="5">
    <source>
        <dbReference type="Proteomes" id="UP001360560"/>
    </source>
</evidence>
<name>A0AAV5QQ69_9ASCO</name>
<dbReference type="PANTHER" id="PTHR13031">
    <property type="entry name" value="RIBONUCLEASE P SUBUNIT P30"/>
    <property type="match status" value="1"/>
</dbReference>
<evidence type="ECO:0000313" key="4">
    <source>
        <dbReference type="EMBL" id="GMM36767.1"/>
    </source>
</evidence>